<dbReference type="KEGG" id="swo:Swol_0879"/>
<dbReference type="Pfam" id="PF20250">
    <property type="entry name" value="FapA_N"/>
    <property type="match status" value="1"/>
</dbReference>
<evidence type="ECO:0000313" key="3">
    <source>
        <dbReference type="EMBL" id="ABI68197.1"/>
    </source>
</evidence>
<gene>
    <name evidence="3" type="ordered locus">Swol_0879</name>
</gene>
<dbReference type="InterPro" id="IPR046865">
    <property type="entry name" value="FapA_b_solenoid"/>
</dbReference>
<dbReference type="InterPro" id="IPR046866">
    <property type="entry name" value="FapA_N"/>
</dbReference>
<evidence type="ECO:0000256" key="1">
    <source>
        <dbReference type="SAM" id="Coils"/>
    </source>
</evidence>
<name>Q0AYK7_SYNWW</name>
<protein>
    <recommendedName>
        <fullName evidence="2">Flagellar Assembly Protein A N-terminal region domain-containing protein</fullName>
    </recommendedName>
</protein>
<reference evidence="4" key="1">
    <citation type="journal article" date="2010" name="Environ. Microbiol.">
        <title>The genome of Syntrophomonas wolfei: new insights into syntrophic metabolism and biohydrogen production.</title>
        <authorList>
            <person name="Sieber J.R."/>
            <person name="Sims D.R."/>
            <person name="Han C."/>
            <person name="Kim E."/>
            <person name="Lykidis A."/>
            <person name="Lapidus A.L."/>
            <person name="McDonnald E."/>
            <person name="Rohlin L."/>
            <person name="Culley D.E."/>
            <person name="Gunsalus R."/>
            <person name="McInerney M.J."/>
        </authorList>
    </citation>
    <scope>NUCLEOTIDE SEQUENCE [LARGE SCALE GENOMIC DNA]</scope>
    <source>
        <strain evidence="4">DSM 2245B / Goettingen</strain>
    </source>
</reference>
<feature type="domain" description="Flagellar Assembly Protein A N-terminal region" evidence="2">
    <location>
        <begin position="11"/>
        <end position="183"/>
    </location>
</feature>
<accession>Q0AYK7</accession>
<dbReference type="STRING" id="335541.Swol_0879"/>
<organism evidence="3 4">
    <name type="scientific">Syntrophomonas wolfei subsp. wolfei (strain DSM 2245B / Goettingen)</name>
    <dbReference type="NCBI Taxonomy" id="335541"/>
    <lineage>
        <taxon>Bacteria</taxon>
        <taxon>Bacillati</taxon>
        <taxon>Bacillota</taxon>
        <taxon>Clostridia</taxon>
        <taxon>Eubacteriales</taxon>
        <taxon>Syntrophomonadaceae</taxon>
        <taxon>Syntrophomonas</taxon>
    </lineage>
</organism>
<dbReference type="EMBL" id="CP000448">
    <property type="protein sequence ID" value="ABI68197.1"/>
    <property type="molecule type" value="Genomic_DNA"/>
</dbReference>
<dbReference type="AlphaFoldDB" id="Q0AYK7"/>
<dbReference type="PANTHER" id="PTHR38032">
    <property type="entry name" value="POLYMERASE-RELATED"/>
    <property type="match status" value="1"/>
</dbReference>
<sequence>MAEEHRIDGQVNVRVDKDMMRAFVEVTGPEEEGVPCSLEQVRKALADKGVVYGIKEEALQQAVLAENWCRDILIAEGVAPVDGVNASIIFKFPLPKERIGPKVDDKGNVDYHDLGLIYNVKRGTLLVERIPAIEGEPGTNVMGVQIPPKKPKELRLPRGKNTVADNEERFLYAATDGHVAIMDNKVVVDPVLHINGNIDYSTGDIDFIGNILISGMVNSGFKVKADGDIEINGFIEGADVTAVGSIVVKGGIAGGLKSLVKAGENIYARFIENSRVEAGKDVIVKDAIMQSFVKAGGSVRVSDRKAIIVGGCIQAFQEVESKVLGSQLATQTIVEVGINPLFRAEYHNLVKQKTEKKKLFDNLSNNLQIFQRSGVTPDNLTENKRRTLLKMLEDFKKLRQEIAEIEERIIYLEEEFEKGSMARVKVLETVYPGVRISIGQSMYIVNDIVKFAAFVSDQGEVKLTSLR</sequence>
<feature type="coiled-coil region" evidence="1">
    <location>
        <begin position="388"/>
        <end position="415"/>
    </location>
</feature>
<evidence type="ECO:0000259" key="2">
    <source>
        <dbReference type="Pfam" id="PF20250"/>
    </source>
</evidence>
<dbReference type="eggNOG" id="COG1315">
    <property type="taxonomic scope" value="Bacteria"/>
</dbReference>
<dbReference type="Pfam" id="PF03961">
    <property type="entry name" value="FapA"/>
    <property type="match status" value="1"/>
</dbReference>
<keyword evidence="4" id="KW-1185">Reference proteome</keyword>
<proteinExistence type="predicted"/>
<dbReference type="PANTHER" id="PTHR38032:SF1">
    <property type="entry name" value="RNA-BINDING PROTEIN KHPB N-TERMINAL DOMAIN-CONTAINING PROTEIN"/>
    <property type="match status" value="1"/>
</dbReference>
<keyword evidence="1" id="KW-0175">Coiled coil</keyword>
<dbReference type="OrthoDB" id="9816426at2"/>
<dbReference type="Proteomes" id="UP000001968">
    <property type="component" value="Chromosome"/>
</dbReference>
<evidence type="ECO:0000313" key="4">
    <source>
        <dbReference type="Proteomes" id="UP000001968"/>
    </source>
</evidence>
<dbReference type="RefSeq" id="WP_011640302.1">
    <property type="nucleotide sequence ID" value="NC_008346.1"/>
</dbReference>
<dbReference type="InterPro" id="IPR005646">
    <property type="entry name" value="FapA"/>
</dbReference>
<dbReference type="HOGENOM" id="CLU_026157_2_1_9"/>